<dbReference type="InterPro" id="IPR003673">
    <property type="entry name" value="CoA-Trfase_fam_III"/>
</dbReference>
<dbReference type="InterPro" id="IPR023606">
    <property type="entry name" value="CoA-Trfase_III_dom_1_sf"/>
</dbReference>
<organism evidence="2 3">
    <name type="scientific">Brumimicrobium glaciale</name>
    <dbReference type="NCBI Taxonomy" id="200475"/>
    <lineage>
        <taxon>Bacteria</taxon>
        <taxon>Pseudomonadati</taxon>
        <taxon>Bacteroidota</taxon>
        <taxon>Flavobacteriia</taxon>
        <taxon>Flavobacteriales</taxon>
        <taxon>Crocinitomicaceae</taxon>
        <taxon>Brumimicrobium</taxon>
    </lineage>
</organism>
<dbReference type="SUPFAM" id="SSF89796">
    <property type="entry name" value="CoA-transferase family III (CaiB/BaiF)"/>
    <property type="match status" value="1"/>
</dbReference>
<dbReference type="OrthoDB" id="9797653at2"/>
<dbReference type="EMBL" id="SETE01000002">
    <property type="protein sequence ID" value="RYM35193.1"/>
    <property type="molecule type" value="Genomic_DNA"/>
</dbReference>
<dbReference type="PANTHER" id="PTHR48207:SF3">
    <property type="entry name" value="SUCCINATE--HYDROXYMETHYLGLUTARATE COA-TRANSFERASE"/>
    <property type="match status" value="1"/>
</dbReference>
<protein>
    <submittedName>
        <fullName evidence="2">CoA transferase</fullName>
    </submittedName>
</protein>
<dbReference type="Pfam" id="PF02515">
    <property type="entry name" value="CoA_transf_3"/>
    <property type="match status" value="1"/>
</dbReference>
<dbReference type="Proteomes" id="UP000293952">
    <property type="component" value="Unassembled WGS sequence"/>
</dbReference>
<dbReference type="Gene3D" id="3.30.1540.10">
    <property type="entry name" value="formyl-coa transferase, domain 3"/>
    <property type="match status" value="1"/>
</dbReference>
<evidence type="ECO:0000313" key="2">
    <source>
        <dbReference type="EMBL" id="RYM35193.1"/>
    </source>
</evidence>
<dbReference type="Gene3D" id="3.40.50.10540">
    <property type="entry name" value="Crotonobetainyl-coa:carnitine coa-transferase, domain 1"/>
    <property type="match status" value="1"/>
</dbReference>
<evidence type="ECO:0000256" key="1">
    <source>
        <dbReference type="ARBA" id="ARBA00022679"/>
    </source>
</evidence>
<accession>A0A4Q4KNY1</accession>
<name>A0A4Q4KNY1_9FLAO</name>
<gene>
    <name evidence="2" type="ORF">ERX46_06065</name>
</gene>
<dbReference type="InterPro" id="IPR044855">
    <property type="entry name" value="CoA-Trfase_III_dom3_sf"/>
</dbReference>
<keyword evidence="1 2" id="KW-0808">Transferase</keyword>
<dbReference type="InterPro" id="IPR050483">
    <property type="entry name" value="CoA-transferase_III_domain"/>
</dbReference>
<dbReference type="PANTHER" id="PTHR48207">
    <property type="entry name" value="SUCCINATE--HYDROXYMETHYLGLUTARATE COA-TRANSFERASE"/>
    <property type="match status" value="1"/>
</dbReference>
<sequence length="354" mass="39647">MFKNLKVIDLSTVLAGPSVGSFFAELGADVIKVENPVYPDITRSWKLPMENQSSSVSAYFSSINYKKTYQQLNLKLESDREKLYELVKTADILLMNFKFGDQEKLKITDEILREFNSQLIIGKINGYGDKSDRVAYDLILQAESGIMSMNGTPESGPVKMPVAFIDVLAAHHLKEGLLIELISKKSNENYKGKSVTVSLYEAAVSSLANQASNYLMNNAVPQRIGSLHPNIAPYGELFNTSDDRTITFAIGSNTHFSKLCDYLNLSALAMNNRYSTVQERVKNRTELFELLKVKVVEHSADETLEYMNEHFVPCGEIKNLKAVFETNLAQDLVRSEVIDGVETKRVTGIAFRSK</sequence>
<proteinExistence type="predicted"/>
<keyword evidence="3" id="KW-1185">Reference proteome</keyword>
<evidence type="ECO:0000313" key="3">
    <source>
        <dbReference type="Proteomes" id="UP000293952"/>
    </source>
</evidence>
<dbReference type="GO" id="GO:0008410">
    <property type="term" value="F:CoA-transferase activity"/>
    <property type="evidence" value="ECO:0007669"/>
    <property type="project" value="TreeGrafter"/>
</dbReference>
<dbReference type="AlphaFoldDB" id="A0A4Q4KNY1"/>
<reference evidence="2 3" key="1">
    <citation type="submission" date="2019-02" db="EMBL/GenBank/DDBJ databases">
        <title>Genome sequence of the sea-ice species Brumimicrobium glaciale.</title>
        <authorList>
            <person name="Bowman J.P."/>
        </authorList>
    </citation>
    <scope>NUCLEOTIDE SEQUENCE [LARGE SCALE GENOMIC DNA]</scope>
    <source>
        <strain evidence="2 3">IC156</strain>
    </source>
</reference>
<comment type="caution">
    <text evidence="2">The sequence shown here is derived from an EMBL/GenBank/DDBJ whole genome shotgun (WGS) entry which is preliminary data.</text>
</comment>